<dbReference type="GO" id="GO:0005886">
    <property type="term" value="C:plasma membrane"/>
    <property type="evidence" value="ECO:0007669"/>
    <property type="project" value="UniProtKB-SubCell"/>
</dbReference>
<dbReference type="EMBL" id="SMRU01000019">
    <property type="protein sequence ID" value="TDF93410.1"/>
    <property type="molecule type" value="Genomic_DNA"/>
</dbReference>
<evidence type="ECO:0000256" key="5">
    <source>
        <dbReference type="ARBA" id="ARBA00023136"/>
    </source>
</evidence>
<feature type="transmembrane region" description="Helical" evidence="6">
    <location>
        <begin position="40"/>
        <end position="64"/>
    </location>
</feature>
<proteinExistence type="predicted"/>
<dbReference type="Proteomes" id="UP000295511">
    <property type="component" value="Unassembled WGS sequence"/>
</dbReference>
<dbReference type="PANTHER" id="PTHR30086">
    <property type="entry name" value="ARGININE EXPORTER PROTEIN ARGO"/>
    <property type="match status" value="1"/>
</dbReference>
<protein>
    <submittedName>
        <fullName evidence="7">LysE family translocator</fullName>
    </submittedName>
</protein>
<feature type="transmembrane region" description="Helical" evidence="6">
    <location>
        <begin position="70"/>
        <end position="91"/>
    </location>
</feature>
<comment type="subcellular location">
    <subcellularLocation>
        <location evidence="1">Cell membrane</location>
        <topology evidence="1">Multi-pass membrane protein</topology>
    </subcellularLocation>
</comment>
<feature type="transmembrane region" description="Helical" evidence="6">
    <location>
        <begin position="112"/>
        <end position="136"/>
    </location>
</feature>
<feature type="transmembrane region" description="Helical" evidence="6">
    <location>
        <begin position="148"/>
        <end position="172"/>
    </location>
</feature>
<dbReference type="AlphaFoldDB" id="A0A4R5KGP0"/>
<dbReference type="RefSeq" id="WP_133205300.1">
    <property type="nucleotide sequence ID" value="NZ_SMRU01000019.1"/>
</dbReference>
<evidence type="ECO:0000256" key="6">
    <source>
        <dbReference type="SAM" id="Phobius"/>
    </source>
</evidence>
<evidence type="ECO:0000256" key="2">
    <source>
        <dbReference type="ARBA" id="ARBA00022475"/>
    </source>
</evidence>
<sequence length="210" mass="22069">MTFPSLAAFIGLCAILALTPGPDSFLVLRYSLSNARSGLSAAFGSSLGSIFWAALVGIGLAALLEQSAEAYRIMKIVGGLYLIYLGVTAFIHSRRMQHGPLDGERTVKNSSIRSSFLAGLLSCMLNPKVGLFFLAIVPQFLPTGNASFGLTMLLGVIDFAVSMIYLGVLSFVATKAVLWLKKPSVTKAMERTSAGILATLGLGTAISANS</sequence>
<dbReference type="OrthoDB" id="3175972at2"/>
<dbReference type="InterPro" id="IPR001123">
    <property type="entry name" value="LeuE-type"/>
</dbReference>
<comment type="caution">
    <text evidence="7">The sequence shown here is derived from an EMBL/GenBank/DDBJ whole genome shotgun (WGS) entry which is preliminary data.</text>
</comment>
<keyword evidence="3 6" id="KW-0812">Transmembrane</keyword>
<keyword evidence="4 6" id="KW-1133">Transmembrane helix</keyword>
<name>A0A4R5KGP0_9MICC</name>
<gene>
    <name evidence="7" type="ORF">E1809_16330</name>
</gene>
<dbReference type="PANTHER" id="PTHR30086:SF20">
    <property type="entry name" value="ARGININE EXPORTER PROTEIN ARGO-RELATED"/>
    <property type="match status" value="1"/>
</dbReference>
<feature type="transmembrane region" description="Helical" evidence="6">
    <location>
        <begin position="6"/>
        <end position="28"/>
    </location>
</feature>
<accession>A0A4R5KGP0</accession>
<dbReference type="GO" id="GO:0015171">
    <property type="term" value="F:amino acid transmembrane transporter activity"/>
    <property type="evidence" value="ECO:0007669"/>
    <property type="project" value="TreeGrafter"/>
</dbReference>
<keyword evidence="2" id="KW-1003">Cell membrane</keyword>
<reference evidence="7 8" key="1">
    <citation type="submission" date="2019-03" db="EMBL/GenBank/DDBJ databases">
        <title>Whole genome sequence of Arthrobacter sp JH1-1.</title>
        <authorList>
            <person name="Trinh H.N."/>
        </authorList>
    </citation>
    <scope>NUCLEOTIDE SEQUENCE [LARGE SCALE GENOMIC DNA]</scope>
    <source>
        <strain evidence="7 8">JH1-1</strain>
    </source>
</reference>
<dbReference type="Pfam" id="PF01810">
    <property type="entry name" value="LysE"/>
    <property type="match status" value="1"/>
</dbReference>
<keyword evidence="8" id="KW-1185">Reference proteome</keyword>
<evidence type="ECO:0000313" key="8">
    <source>
        <dbReference type="Proteomes" id="UP000295511"/>
    </source>
</evidence>
<evidence type="ECO:0000256" key="1">
    <source>
        <dbReference type="ARBA" id="ARBA00004651"/>
    </source>
</evidence>
<keyword evidence="5 6" id="KW-0472">Membrane</keyword>
<evidence type="ECO:0000256" key="4">
    <source>
        <dbReference type="ARBA" id="ARBA00022989"/>
    </source>
</evidence>
<organism evidence="7 8">
    <name type="scientific">Arthrobacter terricola</name>
    <dbReference type="NCBI Taxonomy" id="2547396"/>
    <lineage>
        <taxon>Bacteria</taxon>
        <taxon>Bacillati</taxon>
        <taxon>Actinomycetota</taxon>
        <taxon>Actinomycetes</taxon>
        <taxon>Micrococcales</taxon>
        <taxon>Micrococcaceae</taxon>
        <taxon>Arthrobacter</taxon>
    </lineage>
</organism>
<evidence type="ECO:0000256" key="3">
    <source>
        <dbReference type="ARBA" id="ARBA00022692"/>
    </source>
</evidence>
<evidence type="ECO:0000313" key="7">
    <source>
        <dbReference type="EMBL" id="TDF93410.1"/>
    </source>
</evidence>
<dbReference type="PIRSF" id="PIRSF006324">
    <property type="entry name" value="LeuE"/>
    <property type="match status" value="1"/>
</dbReference>